<dbReference type="CDD" id="cd07723">
    <property type="entry name" value="hydroxyacylglutathione_hydrolase_MBL-fold"/>
    <property type="match status" value="1"/>
</dbReference>
<proteinExistence type="inferred from homology"/>
<dbReference type="Proteomes" id="UP001501787">
    <property type="component" value="Unassembled WGS sequence"/>
</dbReference>
<comment type="similarity">
    <text evidence="3 7">Belongs to the metallo-beta-lactamase superfamily. Glyoxalase II family.</text>
</comment>
<evidence type="ECO:0000256" key="6">
    <source>
        <dbReference type="ARBA" id="ARBA00022833"/>
    </source>
</evidence>
<evidence type="ECO:0000256" key="5">
    <source>
        <dbReference type="ARBA" id="ARBA00022801"/>
    </source>
</evidence>
<name>A0ABP3FCT9_9GAMM</name>
<evidence type="ECO:0000256" key="1">
    <source>
        <dbReference type="ARBA" id="ARBA00001623"/>
    </source>
</evidence>
<comment type="catalytic activity">
    <reaction evidence="1 7">
        <text>an S-(2-hydroxyacyl)glutathione + H2O = a 2-hydroxy carboxylate + glutathione + H(+)</text>
        <dbReference type="Rhea" id="RHEA:21864"/>
        <dbReference type="ChEBI" id="CHEBI:15377"/>
        <dbReference type="ChEBI" id="CHEBI:15378"/>
        <dbReference type="ChEBI" id="CHEBI:57925"/>
        <dbReference type="ChEBI" id="CHEBI:58896"/>
        <dbReference type="ChEBI" id="CHEBI:71261"/>
        <dbReference type="EC" id="3.1.2.6"/>
    </reaction>
</comment>
<evidence type="ECO:0000313" key="10">
    <source>
        <dbReference type="Proteomes" id="UP001501787"/>
    </source>
</evidence>
<dbReference type="InterPro" id="IPR001279">
    <property type="entry name" value="Metallo-B-lactamas"/>
</dbReference>
<dbReference type="Pfam" id="PF16123">
    <property type="entry name" value="HAGH_C"/>
    <property type="match status" value="1"/>
</dbReference>
<evidence type="ECO:0000256" key="4">
    <source>
        <dbReference type="ARBA" id="ARBA00022723"/>
    </source>
</evidence>
<feature type="binding site" evidence="7">
    <location>
        <position position="112"/>
    </location>
    <ligand>
        <name>Zn(2+)</name>
        <dbReference type="ChEBI" id="CHEBI:29105"/>
        <label>1</label>
    </ligand>
</feature>
<comment type="subunit">
    <text evidence="7">Monomer.</text>
</comment>
<feature type="domain" description="Metallo-beta-lactamase" evidence="8">
    <location>
        <begin position="13"/>
        <end position="171"/>
    </location>
</feature>
<dbReference type="NCBIfam" id="TIGR03413">
    <property type="entry name" value="GSH_gloB"/>
    <property type="match status" value="1"/>
</dbReference>
<evidence type="ECO:0000256" key="7">
    <source>
        <dbReference type="HAMAP-Rule" id="MF_01374"/>
    </source>
</evidence>
<feature type="binding site" evidence="7">
    <location>
        <position position="58"/>
    </location>
    <ligand>
        <name>Zn(2+)</name>
        <dbReference type="ChEBI" id="CHEBI:29105"/>
        <label>1</label>
    </ligand>
</feature>
<feature type="binding site" evidence="7">
    <location>
        <position position="133"/>
    </location>
    <ligand>
        <name>Zn(2+)</name>
        <dbReference type="ChEBI" id="CHEBI:29105"/>
        <label>2</label>
    </ligand>
</feature>
<evidence type="ECO:0000256" key="3">
    <source>
        <dbReference type="ARBA" id="ARBA00006759"/>
    </source>
</evidence>
<feature type="binding site" evidence="7">
    <location>
        <position position="171"/>
    </location>
    <ligand>
        <name>Zn(2+)</name>
        <dbReference type="ChEBI" id="CHEBI:29105"/>
        <label>2</label>
    </ligand>
</feature>
<keyword evidence="5 7" id="KW-0378">Hydrolase</keyword>
<feature type="binding site" evidence="7">
    <location>
        <position position="61"/>
    </location>
    <ligand>
        <name>Zn(2+)</name>
        <dbReference type="ChEBI" id="CHEBI:29105"/>
        <label>2</label>
    </ligand>
</feature>
<accession>A0ABP3FCT9</accession>
<gene>
    <name evidence="7 9" type="primary">gloB</name>
    <name evidence="9" type="ORF">GCM10009129_08760</name>
</gene>
<dbReference type="PANTHER" id="PTHR43705:SF1">
    <property type="entry name" value="HYDROXYACYLGLUTATHIONE HYDROLASE GLOB"/>
    <property type="match status" value="1"/>
</dbReference>
<dbReference type="InterPro" id="IPR035680">
    <property type="entry name" value="Clx_II_MBL"/>
</dbReference>
<comment type="pathway">
    <text evidence="2 7">Secondary metabolite metabolism; methylglyoxal degradation; (R)-lactate from methylglyoxal: step 2/2.</text>
</comment>
<protein>
    <recommendedName>
        <fullName evidence="7">Hydroxyacylglutathione hydrolase</fullName>
        <ecNumber evidence="7">3.1.2.6</ecNumber>
    </recommendedName>
    <alternativeName>
        <fullName evidence="7">Glyoxalase II</fullName>
        <shortName evidence="7">Glx II</shortName>
    </alternativeName>
</protein>
<keyword evidence="6 7" id="KW-0862">Zinc</keyword>
<dbReference type="PANTHER" id="PTHR43705">
    <property type="entry name" value="HYDROXYACYLGLUTATHIONE HYDROLASE"/>
    <property type="match status" value="1"/>
</dbReference>
<feature type="binding site" evidence="7">
    <location>
        <position position="133"/>
    </location>
    <ligand>
        <name>Zn(2+)</name>
        <dbReference type="ChEBI" id="CHEBI:29105"/>
        <label>1</label>
    </ligand>
</feature>
<dbReference type="SUPFAM" id="SSF56281">
    <property type="entry name" value="Metallo-hydrolase/oxidoreductase"/>
    <property type="match status" value="1"/>
</dbReference>
<dbReference type="Gene3D" id="3.60.15.10">
    <property type="entry name" value="Ribonuclease Z/Hydroxyacylglutathione hydrolase-like"/>
    <property type="match status" value="1"/>
</dbReference>
<keyword evidence="4 7" id="KW-0479">Metal-binding</keyword>
<dbReference type="GO" id="GO:0016787">
    <property type="term" value="F:hydrolase activity"/>
    <property type="evidence" value="ECO:0007669"/>
    <property type="project" value="UniProtKB-KW"/>
</dbReference>
<dbReference type="RefSeq" id="WP_201503648.1">
    <property type="nucleotide sequence ID" value="NZ_BAAAFR010000001.1"/>
</dbReference>
<dbReference type="Pfam" id="PF00753">
    <property type="entry name" value="Lactamase_B"/>
    <property type="match status" value="1"/>
</dbReference>
<sequence>MSIRIQPVNALKDNYIWIIINDSNGQAIIIDPGEAAPVINYLTEQSLEPIAIWITHRHYDHVDGVAELQETYPMIHVVAHSEHPVTADQTIKDGSTVNAWGRTAQVWGTEGHTEHHVSYILDVDGRAHCFCGDTLFSGGCGRILSGTAEMLYNSLSRLSELPDDALLYPAHEYTAANLRFGRTIEPENAAIQQALIDATEKTEQHIPTLPVTVAHEQAINVFLRTDEDSVIAGVEAKTQLPDTRPVTVFAALRALKDNF</sequence>
<comment type="caution">
    <text evidence="9">The sequence shown here is derived from an EMBL/GenBank/DDBJ whole genome shotgun (WGS) entry which is preliminary data.</text>
</comment>
<dbReference type="InterPro" id="IPR032282">
    <property type="entry name" value="HAGH_C"/>
</dbReference>
<dbReference type="SMART" id="SM00849">
    <property type="entry name" value="Lactamase_B"/>
    <property type="match status" value="1"/>
</dbReference>
<dbReference type="HAMAP" id="MF_01374">
    <property type="entry name" value="Glyoxalase_2"/>
    <property type="match status" value="1"/>
</dbReference>
<organism evidence="9 10">
    <name type="scientific">Psychrobacter aestuarii</name>
    <dbReference type="NCBI Taxonomy" id="556327"/>
    <lineage>
        <taxon>Bacteria</taxon>
        <taxon>Pseudomonadati</taxon>
        <taxon>Pseudomonadota</taxon>
        <taxon>Gammaproteobacteria</taxon>
        <taxon>Moraxellales</taxon>
        <taxon>Moraxellaceae</taxon>
        <taxon>Psychrobacter</taxon>
    </lineage>
</organism>
<dbReference type="InterPro" id="IPR050110">
    <property type="entry name" value="Glyoxalase_II_hydrolase"/>
</dbReference>
<reference evidence="10" key="1">
    <citation type="journal article" date="2019" name="Int. J. Syst. Evol. Microbiol.">
        <title>The Global Catalogue of Microorganisms (GCM) 10K type strain sequencing project: providing services to taxonomists for standard genome sequencing and annotation.</title>
        <authorList>
            <consortium name="The Broad Institute Genomics Platform"/>
            <consortium name="The Broad Institute Genome Sequencing Center for Infectious Disease"/>
            <person name="Wu L."/>
            <person name="Ma J."/>
        </authorList>
    </citation>
    <scope>NUCLEOTIDE SEQUENCE [LARGE SCALE GENOMIC DNA]</scope>
    <source>
        <strain evidence="10">JCM 16343</strain>
    </source>
</reference>
<keyword evidence="10" id="KW-1185">Reference proteome</keyword>
<dbReference type="InterPro" id="IPR017782">
    <property type="entry name" value="Hydroxyacylglutathione_Hdrlase"/>
</dbReference>
<comment type="function">
    <text evidence="7">Thiolesterase that catalyzes the hydrolysis of S-D-lactoyl-glutathione to form glutathione and D-lactic acid.</text>
</comment>
<dbReference type="EC" id="3.1.2.6" evidence="7"/>
<evidence type="ECO:0000259" key="8">
    <source>
        <dbReference type="SMART" id="SM00849"/>
    </source>
</evidence>
<dbReference type="EMBL" id="BAAAFR010000001">
    <property type="protein sequence ID" value="GAA0313683.1"/>
    <property type="molecule type" value="Genomic_DNA"/>
</dbReference>
<dbReference type="InterPro" id="IPR036866">
    <property type="entry name" value="RibonucZ/Hydroxyglut_hydro"/>
</dbReference>
<evidence type="ECO:0000256" key="2">
    <source>
        <dbReference type="ARBA" id="ARBA00004963"/>
    </source>
</evidence>
<feature type="binding site" evidence="7">
    <location>
        <position position="56"/>
    </location>
    <ligand>
        <name>Zn(2+)</name>
        <dbReference type="ChEBI" id="CHEBI:29105"/>
        <label>1</label>
    </ligand>
</feature>
<evidence type="ECO:0000313" key="9">
    <source>
        <dbReference type="EMBL" id="GAA0313683.1"/>
    </source>
</evidence>
<comment type="cofactor">
    <cofactor evidence="7">
        <name>Zn(2+)</name>
        <dbReference type="ChEBI" id="CHEBI:29105"/>
    </cofactor>
    <text evidence="7">Binds 2 Zn(2+) ions per subunit.</text>
</comment>
<feature type="binding site" evidence="7">
    <location>
        <position position="60"/>
    </location>
    <ligand>
        <name>Zn(2+)</name>
        <dbReference type="ChEBI" id="CHEBI:29105"/>
        <label>2</label>
    </ligand>
</feature>
<dbReference type="PIRSF" id="PIRSF005457">
    <property type="entry name" value="Glx"/>
    <property type="match status" value="1"/>
</dbReference>